<dbReference type="Proteomes" id="UP000636505">
    <property type="component" value="Unassembled WGS sequence"/>
</dbReference>
<feature type="transmembrane region" description="Helical" evidence="6">
    <location>
        <begin position="30"/>
        <end position="48"/>
    </location>
</feature>
<sequence length="206" mass="22259">MPEDWYMVAIAALLPLTACMLVLQVNPYHALVIRGILGAVAALVYALFGAADVALTEALVGTMLSITLYAVAVRSSMSMRLGVLEPQADPPESLLMALREVLRQHQMRLERVPYANLSALRAALEAQEIHAACIPGLSVAQSMAEEESTPLSQADRLPHLQIRVRRLHDIMQAELPPGQTRLIDTAPFNLAKSSDISTADSIGGQL</sequence>
<dbReference type="InterPro" id="IPR025383">
    <property type="entry name" value="MrpA_C/MbhD"/>
</dbReference>
<evidence type="ECO:0000256" key="1">
    <source>
        <dbReference type="ARBA" id="ARBA00004651"/>
    </source>
</evidence>
<dbReference type="NCBIfam" id="NF005630">
    <property type="entry name" value="PRK07377.1-6"/>
    <property type="match status" value="1"/>
</dbReference>
<keyword evidence="4 6" id="KW-1133">Transmembrane helix</keyword>
<evidence type="ECO:0000256" key="3">
    <source>
        <dbReference type="ARBA" id="ARBA00022692"/>
    </source>
</evidence>
<feature type="transmembrane region" description="Helical" evidence="6">
    <location>
        <begin position="6"/>
        <end position="23"/>
    </location>
</feature>
<evidence type="ECO:0000256" key="5">
    <source>
        <dbReference type="ARBA" id="ARBA00023136"/>
    </source>
</evidence>
<keyword evidence="2" id="KW-1003">Cell membrane</keyword>
<accession>A0A8J7D9U8</accession>
<gene>
    <name evidence="8" type="ORF">IQ241_00165</name>
</gene>
<feature type="domain" description="MrpA C-terminal/MbhD" evidence="7">
    <location>
        <begin position="12"/>
        <end position="75"/>
    </location>
</feature>
<comment type="subcellular location">
    <subcellularLocation>
        <location evidence="1">Cell membrane</location>
        <topology evidence="1">Multi-pass membrane protein</topology>
    </subcellularLocation>
</comment>
<dbReference type="NCBIfam" id="NF005628">
    <property type="entry name" value="PRK07377.1-4"/>
    <property type="match status" value="1"/>
</dbReference>
<dbReference type="GO" id="GO:0005886">
    <property type="term" value="C:plasma membrane"/>
    <property type="evidence" value="ECO:0007669"/>
    <property type="project" value="UniProtKB-SubCell"/>
</dbReference>
<evidence type="ECO:0000313" key="8">
    <source>
        <dbReference type="EMBL" id="MBE9075727.1"/>
    </source>
</evidence>
<reference evidence="8" key="1">
    <citation type="submission" date="2020-10" db="EMBL/GenBank/DDBJ databases">
        <authorList>
            <person name="Castelo-Branco R."/>
            <person name="Eusebio N."/>
            <person name="Adriana R."/>
            <person name="Vieira A."/>
            <person name="Brugerolle De Fraissinette N."/>
            <person name="Rezende De Castro R."/>
            <person name="Schneider M.P."/>
            <person name="Vasconcelos V."/>
            <person name="Leao P.N."/>
        </authorList>
    </citation>
    <scope>NUCLEOTIDE SEQUENCE</scope>
    <source>
        <strain evidence="8">LEGE 07310</strain>
    </source>
</reference>
<evidence type="ECO:0000256" key="6">
    <source>
        <dbReference type="SAM" id="Phobius"/>
    </source>
</evidence>
<dbReference type="RefSeq" id="WP_193904389.1">
    <property type="nucleotide sequence ID" value="NZ_JADEXG010000001.1"/>
</dbReference>
<feature type="transmembrane region" description="Helical" evidence="6">
    <location>
        <begin position="54"/>
        <end position="72"/>
    </location>
</feature>
<proteinExistence type="predicted"/>
<keyword evidence="3 6" id="KW-0812">Transmembrane</keyword>
<dbReference type="EMBL" id="JADEXG010000001">
    <property type="protein sequence ID" value="MBE9075727.1"/>
    <property type="molecule type" value="Genomic_DNA"/>
</dbReference>
<evidence type="ECO:0000313" key="9">
    <source>
        <dbReference type="Proteomes" id="UP000636505"/>
    </source>
</evidence>
<dbReference type="Pfam" id="PF13244">
    <property type="entry name" value="MbhD"/>
    <property type="match status" value="1"/>
</dbReference>
<name>A0A8J7D9U8_9CYAN</name>
<keyword evidence="9" id="KW-1185">Reference proteome</keyword>
<comment type="caution">
    <text evidence="8">The sequence shown here is derived from an EMBL/GenBank/DDBJ whole genome shotgun (WGS) entry which is preliminary data.</text>
</comment>
<protein>
    <submittedName>
        <fullName evidence="8">DUF4040 domain-containing protein</fullName>
    </submittedName>
</protein>
<keyword evidence="5 6" id="KW-0472">Membrane</keyword>
<evidence type="ECO:0000256" key="2">
    <source>
        <dbReference type="ARBA" id="ARBA00022475"/>
    </source>
</evidence>
<dbReference type="AlphaFoldDB" id="A0A8J7D9U8"/>
<evidence type="ECO:0000256" key="4">
    <source>
        <dbReference type="ARBA" id="ARBA00022989"/>
    </source>
</evidence>
<evidence type="ECO:0000259" key="7">
    <source>
        <dbReference type="Pfam" id="PF13244"/>
    </source>
</evidence>
<organism evidence="8 9">
    <name type="scientific">Vasconcelosia minhoensis LEGE 07310</name>
    <dbReference type="NCBI Taxonomy" id="915328"/>
    <lineage>
        <taxon>Bacteria</taxon>
        <taxon>Bacillati</taxon>
        <taxon>Cyanobacteriota</taxon>
        <taxon>Cyanophyceae</taxon>
        <taxon>Nodosilineales</taxon>
        <taxon>Cymatolegaceae</taxon>
        <taxon>Vasconcelosia</taxon>
        <taxon>Vasconcelosia minhoensis</taxon>
    </lineage>
</organism>